<keyword evidence="4" id="KW-1185">Reference proteome</keyword>
<gene>
    <name evidence="3" type="ORF">HMPREF1250_1599</name>
</gene>
<dbReference type="Proteomes" id="UP000017090">
    <property type="component" value="Unassembled WGS sequence"/>
</dbReference>
<dbReference type="AlphaFoldDB" id="U7UB44"/>
<dbReference type="Gene3D" id="3.30.70.20">
    <property type="match status" value="1"/>
</dbReference>
<dbReference type="RefSeq" id="WP_023054709.1">
    <property type="nucleotide sequence ID" value="NZ_AWXA01000062.1"/>
</dbReference>
<name>U7UB44_9FIRM</name>
<feature type="domain" description="4Fe-4S ferredoxin-type" evidence="2">
    <location>
        <begin position="4"/>
        <end position="33"/>
    </location>
</feature>
<dbReference type="OrthoDB" id="9795268at2"/>
<dbReference type="PANTHER" id="PTHR42895:SF1">
    <property type="entry name" value="IRON-SULFUR CLUSTER PROTEIN"/>
    <property type="match status" value="1"/>
</dbReference>
<dbReference type="PATRIC" id="fig|1111454.3.peg.2238"/>
<evidence type="ECO:0000259" key="2">
    <source>
        <dbReference type="PROSITE" id="PS51379"/>
    </source>
</evidence>
<dbReference type="InterPro" id="IPR052911">
    <property type="entry name" value="Corrinoid_activation_enz"/>
</dbReference>
<feature type="region of interest" description="Disordered" evidence="1">
    <location>
        <begin position="82"/>
        <end position="108"/>
    </location>
</feature>
<dbReference type="STRING" id="1111454.HMPREF1250_1599"/>
<protein>
    <submittedName>
        <fullName evidence="3">4Fe-4S binding domain protein</fullName>
    </submittedName>
</protein>
<dbReference type="Pfam" id="PF12838">
    <property type="entry name" value="Fer4_7"/>
    <property type="match status" value="1"/>
</dbReference>
<dbReference type="InterPro" id="IPR017896">
    <property type="entry name" value="4Fe4S_Fe-S-bd"/>
</dbReference>
<accession>U7UB44</accession>
<evidence type="ECO:0000313" key="3">
    <source>
        <dbReference type="EMBL" id="ERT56546.1"/>
    </source>
</evidence>
<dbReference type="SUPFAM" id="SSF54862">
    <property type="entry name" value="4Fe-4S ferredoxins"/>
    <property type="match status" value="1"/>
</dbReference>
<comment type="caution">
    <text evidence="3">The sequence shown here is derived from an EMBL/GenBank/DDBJ whole genome shotgun (WGS) entry which is preliminary data.</text>
</comment>
<organism evidence="3 4">
    <name type="scientific">Megasphaera vaginalis</name>
    <name type="common">ex Srinivasan et al. 2021</name>
    <dbReference type="NCBI Taxonomy" id="1111454"/>
    <lineage>
        <taxon>Bacteria</taxon>
        <taxon>Bacillati</taxon>
        <taxon>Bacillota</taxon>
        <taxon>Negativicutes</taxon>
        <taxon>Veillonellales</taxon>
        <taxon>Veillonellaceae</taxon>
        <taxon>Megasphaera</taxon>
    </lineage>
</organism>
<evidence type="ECO:0000313" key="4">
    <source>
        <dbReference type="Proteomes" id="UP000017090"/>
    </source>
</evidence>
<dbReference type="PROSITE" id="PS51379">
    <property type="entry name" value="4FE4S_FER_2"/>
    <property type="match status" value="2"/>
</dbReference>
<sequence>MKRKIIHIDEVLCTGCGRCAVACHENAIAIVNGKARLLRDDYCDGLGNCLPHCPTNAITVEVREAAAYDEAAVNAGKLTSCAGSQPRALPPSLANKNAGKKEDGPQPSQLRQWPVQLRLVPTNAPHFHNANLLVAADCTTYAYASFHHDFICGKVTLIGCPKLDTVDYKEKLTEIIRANAIRSLTVVRMEVPCCSGIAQAAAQALRQSGKNIPFQIVTVSLDGKVLAEA</sequence>
<feature type="domain" description="4Fe-4S ferredoxin-type" evidence="2">
    <location>
        <begin position="34"/>
        <end position="63"/>
    </location>
</feature>
<evidence type="ECO:0000256" key="1">
    <source>
        <dbReference type="SAM" id="MobiDB-lite"/>
    </source>
</evidence>
<dbReference type="EMBL" id="AWXA01000062">
    <property type="protein sequence ID" value="ERT56546.1"/>
    <property type="molecule type" value="Genomic_DNA"/>
</dbReference>
<dbReference type="PANTHER" id="PTHR42895">
    <property type="entry name" value="IRON-SULFUR CLUSTER-BINDING PROTEIN-RELATED"/>
    <property type="match status" value="1"/>
</dbReference>
<reference evidence="3 4" key="1">
    <citation type="submission" date="2013-09" db="EMBL/GenBank/DDBJ databases">
        <authorList>
            <person name="Durkin A.S."/>
            <person name="Haft D.R."/>
            <person name="McCorrison J."/>
            <person name="Torralba M."/>
            <person name="Gillis M."/>
            <person name="Haft D.H."/>
            <person name="Methe B."/>
            <person name="Sutton G."/>
            <person name="Nelson K.E."/>
        </authorList>
    </citation>
    <scope>NUCLEOTIDE SEQUENCE [LARGE SCALE GENOMIC DNA]</scope>
    <source>
        <strain evidence="3 4">BV3C16-1</strain>
    </source>
</reference>
<dbReference type="eggNOG" id="COG1145">
    <property type="taxonomic scope" value="Bacteria"/>
</dbReference>
<proteinExistence type="predicted"/>